<reference evidence="1 2" key="1">
    <citation type="submission" date="2019-05" db="EMBL/GenBank/DDBJ databases">
        <title>Another draft genome of Portunus trituberculatus and its Hox gene families provides insights of decapod evolution.</title>
        <authorList>
            <person name="Jeong J.-H."/>
            <person name="Song I."/>
            <person name="Kim S."/>
            <person name="Choi T."/>
            <person name="Kim D."/>
            <person name="Ryu S."/>
            <person name="Kim W."/>
        </authorList>
    </citation>
    <scope>NUCLEOTIDE SEQUENCE [LARGE SCALE GENOMIC DNA]</scope>
    <source>
        <tissue evidence="1">Muscle</tissue>
    </source>
</reference>
<evidence type="ECO:0000313" key="2">
    <source>
        <dbReference type="Proteomes" id="UP000324222"/>
    </source>
</evidence>
<dbReference type="EMBL" id="VSRR010002346">
    <property type="protein sequence ID" value="MPC30979.1"/>
    <property type="molecule type" value="Genomic_DNA"/>
</dbReference>
<organism evidence="1 2">
    <name type="scientific">Portunus trituberculatus</name>
    <name type="common">Swimming crab</name>
    <name type="synonym">Neptunus trituberculatus</name>
    <dbReference type="NCBI Taxonomy" id="210409"/>
    <lineage>
        <taxon>Eukaryota</taxon>
        <taxon>Metazoa</taxon>
        <taxon>Ecdysozoa</taxon>
        <taxon>Arthropoda</taxon>
        <taxon>Crustacea</taxon>
        <taxon>Multicrustacea</taxon>
        <taxon>Malacostraca</taxon>
        <taxon>Eumalacostraca</taxon>
        <taxon>Eucarida</taxon>
        <taxon>Decapoda</taxon>
        <taxon>Pleocyemata</taxon>
        <taxon>Brachyura</taxon>
        <taxon>Eubrachyura</taxon>
        <taxon>Portunoidea</taxon>
        <taxon>Portunidae</taxon>
        <taxon>Portuninae</taxon>
        <taxon>Portunus</taxon>
    </lineage>
</organism>
<dbReference type="Proteomes" id="UP000324222">
    <property type="component" value="Unassembled WGS sequence"/>
</dbReference>
<evidence type="ECO:0000313" key="1">
    <source>
        <dbReference type="EMBL" id="MPC30979.1"/>
    </source>
</evidence>
<proteinExistence type="predicted"/>
<accession>A0A5B7ECD1</accession>
<name>A0A5B7ECD1_PORTR</name>
<protein>
    <submittedName>
        <fullName evidence="1">Uncharacterized protein</fullName>
    </submittedName>
</protein>
<gene>
    <name evidence="1" type="ORF">E2C01_024251</name>
</gene>
<comment type="caution">
    <text evidence="1">The sequence shown here is derived from an EMBL/GenBank/DDBJ whole genome shotgun (WGS) entry which is preliminary data.</text>
</comment>
<dbReference type="AlphaFoldDB" id="A0A5B7ECD1"/>
<sequence>MSKIVTGHVAVSCGGVVVVVVEVVVADVVVGDVVAVCSRGGGSPGGARSARSGEGAPLLQEGAAHQQPCGGQLQVVGGREEGTGAALPRQLAGGGKDGLRGGVVEVVSVGLGVWVGLVSRG</sequence>
<keyword evidence="2" id="KW-1185">Reference proteome</keyword>